<organism evidence="2 3">
    <name type="scientific">Viridibacillus soli</name>
    <dbReference type="NCBI Taxonomy" id="2798301"/>
    <lineage>
        <taxon>Bacteria</taxon>
        <taxon>Bacillati</taxon>
        <taxon>Bacillota</taxon>
        <taxon>Bacilli</taxon>
        <taxon>Bacillales</taxon>
        <taxon>Caryophanaceae</taxon>
        <taxon>Viridibacillus</taxon>
    </lineage>
</organism>
<dbReference type="RefSeq" id="WP_100796693.1">
    <property type="nucleotide sequence ID" value="NZ_JAEOAH010000057.1"/>
</dbReference>
<keyword evidence="1" id="KW-0472">Membrane</keyword>
<proteinExistence type="predicted"/>
<evidence type="ECO:0000313" key="2">
    <source>
        <dbReference type="EMBL" id="MBK3497252.1"/>
    </source>
</evidence>
<reference evidence="2 3" key="1">
    <citation type="submission" date="2020-12" db="EMBL/GenBank/DDBJ databases">
        <title>YIM B01967 draft genome.</title>
        <authorList>
            <person name="Yan X."/>
        </authorList>
    </citation>
    <scope>NUCLEOTIDE SEQUENCE [LARGE SCALE GENOMIC DNA]</scope>
    <source>
        <strain evidence="2 3">YIM B01967</strain>
    </source>
</reference>
<keyword evidence="1" id="KW-1133">Transmembrane helix</keyword>
<name>A0ABS1HCX2_9BACL</name>
<evidence type="ECO:0000256" key="1">
    <source>
        <dbReference type="SAM" id="Phobius"/>
    </source>
</evidence>
<feature type="transmembrane region" description="Helical" evidence="1">
    <location>
        <begin position="7"/>
        <end position="26"/>
    </location>
</feature>
<evidence type="ECO:0000313" key="3">
    <source>
        <dbReference type="Proteomes" id="UP000618943"/>
    </source>
</evidence>
<keyword evidence="3" id="KW-1185">Reference proteome</keyword>
<protein>
    <submittedName>
        <fullName evidence="2">Uncharacterized protein</fullName>
    </submittedName>
</protein>
<gene>
    <name evidence="2" type="ORF">JFL43_20965</name>
</gene>
<comment type="caution">
    <text evidence="2">The sequence shown here is derived from an EMBL/GenBank/DDBJ whole genome shotgun (WGS) entry which is preliminary data.</text>
</comment>
<dbReference type="EMBL" id="JAEOAH010000057">
    <property type="protein sequence ID" value="MBK3497252.1"/>
    <property type="molecule type" value="Genomic_DNA"/>
</dbReference>
<keyword evidence="1" id="KW-0812">Transmembrane</keyword>
<sequence>MRNFIITLLKFALSLFFIFTYVKIFSEAGPLITVDYDVREIIFIFIAMMLGIISAEMLITVFRFE</sequence>
<accession>A0ABS1HCX2</accession>
<feature type="transmembrane region" description="Helical" evidence="1">
    <location>
        <begin position="41"/>
        <end position="62"/>
    </location>
</feature>
<dbReference type="Proteomes" id="UP000618943">
    <property type="component" value="Unassembled WGS sequence"/>
</dbReference>